<evidence type="ECO:0000313" key="5">
    <source>
        <dbReference type="Proteomes" id="UP000195807"/>
    </source>
</evidence>
<keyword evidence="4" id="KW-0255">Endonuclease</keyword>
<dbReference type="AlphaFoldDB" id="A0A1Z1FH86"/>
<dbReference type="EMBL" id="CP019603">
    <property type="protein sequence ID" value="ARU18080.1"/>
    <property type="molecule type" value="Genomic_DNA"/>
</dbReference>
<dbReference type="InterPro" id="IPR003615">
    <property type="entry name" value="HNH_nuc"/>
</dbReference>
<evidence type="ECO:0000259" key="2">
    <source>
        <dbReference type="Pfam" id="PF01844"/>
    </source>
</evidence>
<dbReference type="EMBL" id="CP060053">
    <property type="protein sequence ID" value="QNE06803.1"/>
    <property type="molecule type" value="Genomic_DNA"/>
</dbReference>
<reference evidence="4 6" key="2">
    <citation type="submission" date="2020-08" db="EMBL/GenBank/DDBJ databases">
        <authorList>
            <person name="Liu G."/>
            <person name="Sun C."/>
        </authorList>
    </citation>
    <scope>NUCLEOTIDE SEQUENCE [LARGE SCALE GENOMIC DNA]</scope>
    <source>
        <strain evidence="4 6">OT19</strain>
        <plasmid evidence="4 6">plas1</plasmid>
    </source>
</reference>
<name>A0A1Z1FH86_9SPHN</name>
<evidence type="ECO:0000256" key="1">
    <source>
        <dbReference type="SAM" id="MobiDB-lite"/>
    </source>
</evidence>
<evidence type="ECO:0000313" key="3">
    <source>
        <dbReference type="EMBL" id="ARU18080.1"/>
    </source>
</evidence>
<dbReference type="InterPro" id="IPR002711">
    <property type="entry name" value="HNH"/>
</dbReference>
<reference evidence="3 5" key="1">
    <citation type="submission" date="2017-01" db="EMBL/GenBank/DDBJ databases">
        <title>Complete genome sequence of esterase-producing bacterium Croceicoccus marinus E4A9.</title>
        <authorList>
            <person name="Wu Y.-H."/>
            <person name="Cheng H."/>
            <person name="Xu L."/>
            <person name="Huo Y.-Y."/>
            <person name="Wang C.-S."/>
            <person name="Xu X.-W."/>
        </authorList>
    </citation>
    <scope>NUCLEOTIDE SEQUENCE [LARGE SCALE GENOMIC DNA]</scope>
    <source>
        <strain evidence="3 5">E4A9</strain>
        <plasmid evidence="3">pCME4A9I</plasmid>
        <plasmid evidence="5">Plasmid pcme4a9i</plasmid>
    </source>
</reference>
<sequence>MPTTKRRAAQRRALRWAQADICAGCGAFLPSGKRLPRHHPDTPTFDHVIARSDGGGRTLSNGLLKHQRCNQQRGNKPPTGCDLLWRDLVQARLSMRPRSFKPTFRSGVPNPHSGESAEGRSLMTITEKTT</sequence>
<dbReference type="KEGG" id="cman:A9D14_17465"/>
<keyword evidence="5" id="KW-1185">Reference proteome</keyword>
<evidence type="ECO:0000313" key="6">
    <source>
        <dbReference type="Proteomes" id="UP000515297"/>
    </source>
</evidence>
<dbReference type="OrthoDB" id="7321232at2"/>
<dbReference type="Proteomes" id="UP000515297">
    <property type="component" value="Plasmid plas1"/>
</dbReference>
<dbReference type="Gene3D" id="1.10.30.50">
    <property type="match status" value="1"/>
</dbReference>
<protein>
    <submittedName>
        <fullName evidence="4">HNH endonuclease</fullName>
    </submittedName>
</protein>
<keyword evidence="4" id="KW-0540">Nuclease</keyword>
<gene>
    <name evidence="3" type="ORF">A9D14_17465</name>
    <name evidence="4" type="ORF">H4O24_17110</name>
</gene>
<dbReference type="GO" id="GO:0003676">
    <property type="term" value="F:nucleic acid binding"/>
    <property type="evidence" value="ECO:0007669"/>
    <property type="project" value="InterPro"/>
</dbReference>
<feature type="domain" description="HNH" evidence="2">
    <location>
        <begin position="32"/>
        <end position="76"/>
    </location>
</feature>
<accession>A0A1Z1FH86</accession>
<feature type="region of interest" description="Disordered" evidence="1">
    <location>
        <begin position="100"/>
        <end position="130"/>
    </location>
</feature>
<keyword evidence="4" id="KW-0378">Hydrolase</keyword>
<organism evidence="3 5">
    <name type="scientific">Croceicoccus marinus</name>
    <dbReference type="NCBI Taxonomy" id="450378"/>
    <lineage>
        <taxon>Bacteria</taxon>
        <taxon>Pseudomonadati</taxon>
        <taxon>Pseudomonadota</taxon>
        <taxon>Alphaproteobacteria</taxon>
        <taxon>Sphingomonadales</taxon>
        <taxon>Erythrobacteraceae</taxon>
        <taxon>Croceicoccus</taxon>
    </lineage>
</organism>
<dbReference type="CDD" id="cd00085">
    <property type="entry name" value="HNHc"/>
    <property type="match status" value="1"/>
</dbReference>
<dbReference type="Pfam" id="PF01844">
    <property type="entry name" value="HNH"/>
    <property type="match status" value="1"/>
</dbReference>
<dbReference type="STRING" id="450378.GCA_001661675_03509"/>
<dbReference type="GO" id="GO:0004519">
    <property type="term" value="F:endonuclease activity"/>
    <property type="evidence" value="ECO:0007669"/>
    <property type="project" value="UniProtKB-KW"/>
</dbReference>
<dbReference type="Proteomes" id="UP000195807">
    <property type="component" value="Plasmid pCME4A9I"/>
</dbReference>
<dbReference type="GO" id="GO:0008270">
    <property type="term" value="F:zinc ion binding"/>
    <property type="evidence" value="ECO:0007669"/>
    <property type="project" value="InterPro"/>
</dbReference>
<geneLocation type="plasmid" evidence="5">
    <name>pcme4a9i</name>
</geneLocation>
<proteinExistence type="predicted"/>
<keyword evidence="3" id="KW-0614">Plasmid</keyword>
<geneLocation type="plasmid" evidence="3">
    <name>pCME4A9I</name>
</geneLocation>
<dbReference type="RefSeq" id="WP_066850613.1">
    <property type="nucleotide sequence ID" value="NZ_CP019603.1"/>
</dbReference>
<evidence type="ECO:0000313" key="4">
    <source>
        <dbReference type="EMBL" id="QNE06803.1"/>
    </source>
</evidence>
<geneLocation type="plasmid" evidence="4 6">
    <name>plas1</name>
</geneLocation>